<dbReference type="OrthoDB" id="8443386at2"/>
<dbReference type="AlphaFoldDB" id="A0A1M5MZP0"/>
<name>A0A1M5MZP0_9BRAD</name>
<dbReference type="PIRSF" id="PIRSF017082">
    <property type="entry name" value="YflP"/>
    <property type="match status" value="1"/>
</dbReference>
<sequence>MGSWFRMVAAAVAAFAVGGIAQAQSPFPSKPVHIFVPYAAGGAVDILARTLGDVVSRQWNQSVVIENRPGAGGVLASQALAASAPDGYTLIVVASGHPTNAFLYAKLPYDTFKDFTPISLLASSPNILLVKADSPFRTVADVIAQARAKPGSLSFGHAGNGTSTHLAGELLKNLARIDLNAIPYKGGLPAINDLLGGQIPMSFNNGPESVGQIAAGTVRALAVTTASRTPFLPDVPAMAETVPGYDTEVWWGLLGPAGMPPDLVAKLSHDFVAALNTDAVKERLSKLGASPIGSSPQQFDAKIHSDYEKWGPIIKAAGMKAE</sequence>
<feature type="signal peptide" evidence="2">
    <location>
        <begin position="1"/>
        <end position="23"/>
    </location>
</feature>
<dbReference type="PANTHER" id="PTHR42928">
    <property type="entry name" value="TRICARBOXYLATE-BINDING PROTEIN"/>
    <property type="match status" value="1"/>
</dbReference>
<comment type="similarity">
    <text evidence="1">Belongs to the UPF0065 (bug) family.</text>
</comment>
<dbReference type="Pfam" id="PF03401">
    <property type="entry name" value="TctC"/>
    <property type="match status" value="1"/>
</dbReference>
<gene>
    <name evidence="3" type="ORF">SAMN05443248_2787</name>
</gene>
<proteinExistence type="inferred from homology"/>
<dbReference type="SUPFAM" id="SSF53850">
    <property type="entry name" value="Periplasmic binding protein-like II"/>
    <property type="match status" value="1"/>
</dbReference>
<dbReference type="CDD" id="cd13578">
    <property type="entry name" value="PBP2_Bug27"/>
    <property type="match status" value="1"/>
</dbReference>
<dbReference type="Gene3D" id="3.40.190.150">
    <property type="entry name" value="Bordetella uptake gene, domain 1"/>
    <property type="match status" value="1"/>
</dbReference>
<dbReference type="PANTHER" id="PTHR42928:SF5">
    <property type="entry name" value="BLR1237 PROTEIN"/>
    <property type="match status" value="1"/>
</dbReference>
<keyword evidence="3" id="KW-0675">Receptor</keyword>
<dbReference type="InterPro" id="IPR042100">
    <property type="entry name" value="Bug_dom1"/>
</dbReference>
<evidence type="ECO:0000313" key="3">
    <source>
        <dbReference type="EMBL" id="SHG82790.1"/>
    </source>
</evidence>
<feature type="chain" id="PRO_5012816034" evidence="2">
    <location>
        <begin position="24"/>
        <end position="322"/>
    </location>
</feature>
<protein>
    <submittedName>
        <fullName evidence="3">Tripartite-type tricarboxylate transporter, receptor component TctC</fullName>
    </submittedName>
</protein>
<evidence type="ECO:0000313" key="4">
    <source>
        <dbReference type="Proteomes" id="UP000189796"/>
    </source>
</evidence>
<dbReference type="RefSeq" id="WP_079601716.1">
    <property type="nucleotide sequence ID" value="NZ_LT670817.1"/>
</dbReference>
<dbReference type="InterPro" id="IPR005064">
    <property type="entry name" value="BUG"/>
</dbReference>
<reference evidence="3 4" key="1">
    <citation type="submission" date="2016-11" db="EMBL/GenBank/DDBJ databases">
        <authorList>
            <person name="Jaros S."/>
            <person name="Januszkiewicz K."/>
            <person name="Wedrychowicz H."/>
        </authorList>
    </citation>
    <scope>NUCLEOTIDE SEQUENCE [LARGE SCALE GENOMIC DNA]</scope>
    <source>
        <strain evidence="3 4">GAS138</strain>
    </source>
</reference>
<dbReference type="EMBL" id="LT670817">
    <property type="protein sequence ID" value="SHG82790.1"/>
    <property type="molecule type" value="Genomic_DNA"/>
</dbReference>
<evidence type="ECO:0000256" key="1">
    <source>
        <dbReference type="ARBA" id="ARBA00006987"/>
    </source>
</evidence>
<evidence type="ECO:0000256" key="2">
    <source>
        <dbReference type="SAM" id="SignalP"/>
    </source>
</evidence>
<accession>A0A1M5MZP0</accession>
<dbReference type="Proteomes" id="UP000189796">
    <property type="component" value="Chromosome I"/>
</dbReference>
<keyword evidence="2" id="KW-0732">Signal</keyword>
<dbReference type="Gene3D" id="3.40.190.10">
    <property type="entry name" value="Periplasmic binding protein-like II"/>
    <property type="match status" value="1"/>
</dbReference>
<organism evidence="3 4">
    <name type="scientific">Bradyrhizobium erythrophlei</name>
    <dbReference type="NCBI Taxonomy" id="1437360"/>
    <lineage>
        <taxon>Bacteria</taxon>
        <taxon>Pseudomonadati</taxon>
        <taxon>Pseudomonadota</taxon>
        <taxon>Alphaproteobacteria</taxon>
        <taxon>Hyphomicrobiales</taxon>
        <taxon>Nitrobacteraceae</taxon>
        <taxon>Bradyrhizobium</taxon>
    </lineage>
</organism>